<evidence type="ECO:0000313" key="1">
    <source>
        <dbReference type="EMBL" id="EHA26094.1"/>
    </source>
</evidence>
<dbReference type="VEuPathDB" id="FungiDB:ASPNIDRAFT2_170908"/>
<sequence>MTIEKLKHLLTKSLLYDYSGDQYYDIISVFHKSLQGSDPDAALYYLVRMLQSGKNS</sequence>
<dbReference type="PANTHER" id="PTHR13779">
    <property type="entry name" value="WERNER HELICASE-INTERACTING PROTEIN 1 FAMILY MEMBER"/>
    <property type="match status" value="1"/>
</dbReference>
<comment type="caution">
    <text evidence="1">The sequence shown here is derived from an EMBL/GenBank/DDBJ whole genome shotgun (WGS) entry which is preliminary data.</text>
</comment>
<dbReference type="InterPro" id="IPR008921">
    <property type="entry name" value="DNA_pol3_clamp-load_cplx_C"/>
</dbReference>
<reference evidence="1 2" key="1">
    <citation type="journal article" date="2011" name="Genome Res.">
        <title>Comparative genomics of citric-acid-producing Aspergillus niger ATCC 1015 versus enzyme-producing CBS 513.88.</title>
        <authorList>
            <person name="Andersen M.R."/>
            <person name="Salazar M.P."/>
            <person name="Schaap P.J."/>
            <person name="van de Vondervoort P.J."/>
            <person name="Culley D."/>
            <person name="Thykaer J."/>
            <person name="Frisvad J.C."/>
            <person name="Nielsen K.F."/>
            <person name="Albang R."/>
            <person name="Albermann K."/>
            <person name="Berka R.M."/>
            <person name="Braus G.H."/>
            <person name="Braus-Stromeyer S.A."/>
            <person name="Corrochano L.M."/>
            <person name="Dai Z."/>
            <person name="van Dijck P.W."/>
            <person name="Hofmann G."/>
            <person name="Lasure L.L."/>
            <person name="Magnuson J.K."/>
            <person name="Menke H."/>
            <person name="Meijer M."/>
            <person name="Meijer S.L."/>
            <person name="Nielsen J.B."/>
            <person name="Nielsen M.L."/>
            <person name="van Ooyen A.J."/>
            <person name="Pel H.J."/>
            <person name="Poulsen L."/>
            <person name="Samson R.A."/>
            <person name="Stam H."/>
            <person name="Tsang A."/>
            <person name="van den Brink J.M."/>
            <person name="Atkins A."/>
            <person name="Aerts A."/>
            <person name="Shapiro H."/>
            <person name="Pangilinan J."/>
            <person name="Salamov A."/>
            <person name="Lou Y."/>
            <person name="Lindquist E."/>
            <person name="Lucas S."/>
            <person name="Grimwood J."/>
            <person name="Grigoriev I.V."/>
            <person name="Kubicek C.P."/>
            <person name="Martinez D."/>
            <person name="van Peij N.N."/>
            <person name="Roubos J.A."/>
            <person name="Nielsen J."/>
            <person name="Baker S.E."/>
        </authorList>
    </citation>
    <scope>NUCLEOTIDE SEQUENCE [LARGE SCALE GENOMIC DNA]</scope>
    <source>
        <strain evidence="2">ATCC 1015 / CBS 113.46 / FGSC A1144 / LSHB Ac4 / NCTC 3858a / NRRL 328 / USDA 3528.7</strain>
    </source>
</reference>
<dbReference type="AlphaFoldDB" id="G3XTS3"/>
<dbReference type="SUPFAM" id="SSF48019">
    <property type="entry name" value="post-AAA+ oligomerization domain-like"/>
    <property type="match status" value="1"/>
</dbReference>
<dbReference type="GO" id="GO:0006261">
    <property type="term" value="P:DNA-templated DNA replication"/>
    <property type="evidence" value="ECO:0007669"/>
    <property type="project" value="TreeGrafter"/>
</dbReference>
<name>G3XTS3_ASPNA</name>
<dbReference type="InterPro" id="IPR051314">
    <property type="entry name" value="AAA_ATPase_RarA/MGS1/WRNIP1"/>
</dbReference>
<accession>G3XTS3</accession>
<dbReference type="GO" id="GO:0005634">
    <property type="term" value="C:nucleus"/>
    <property type="evidence" value="ECO:0007669"/>
    <property type="project" value="TreeGrafter"/>
</dbReference>
<dbReference type="GO" id="GO:0008047">
    <property type="term" value="F:enzyme activator activity"/>
    <property type="evidence" value="ECO:0007669"/>
    <property type="project" value="TreeGrafter"/>
</dbReference>
<dbReference type="STRING" id="380704.G3XTS3"/>
<organism evidence="1 2">
    <name type="scientific">Aspergillus niger (strain ATCC 1015 / CBS 113.46 / FGSC A1144 / LSHB Ac4 / NCTC 3858a / NRRL 328 / USDA 3528.7)</name>
    <dbReference type="NCBI Taxonomy" id="380704"/>
    <lineage>
        <taxon>Eukaryota</taxon>
        <taxon>Fungi</taxon>
        <taxon>Dikarya</taxon>
        <taxon>Ascomycota</taxon>
        <taxon>Pezizomycotina</taxon>
        <taxon>Eurotiomycetes</taxon>
        <taxon>Eurotiomycetidae</taxon>
        <taxon>Eurotiales</taxon>
        <taxon>Aspergillaceae</taxon>
        <taxon>Aspergillus</taxon>
        <taxon>Aspergillus subgen. Circumdati</taxon>
    </lineage>
</organism>
<dbReference type="GO" id="GO:0000731">
    <property type="term" value="P:DNA synthesis involved in DNA repair"/>
    <property type="evidence" value="ECO:0007669"/>
    <property type="project" value="TreeGrafter"/>
</dbReference>
<dbReference type="PANTHER" id="PTHR13779:SF7">
    <property type="entry name" value="ATPASE WRNIP1"/>
    <property type="match status" value="1"/>
</dbReference>
<protein>
    <submittedName>
        <fullName evidence="1">Uncharacterized protein</fullName>
    </submittedName>
</protein>
<dbReference type="GO" id="GO:0017116">
    <property type="term" value="F:single-stranded DNA helicase activity"/>
    <property type="evidence" value="ECO:0007669"/>
    <property type="project" value="TreeGrafter"/>
</dbReference>
<dbReference type="HOGENOM" id="CLU_3013803_0_0_1"/>
<proteinExistence type="predicted"/>
<evidence type="ECO:0000313" key="2">
    <source>
        <dbReference type="Proteomes" id="UP000009038"/>
    </source>
</evidence>
<dbReference type="GO" id="GO:0003677">
    <property type="term" value="F:DNA binding"/>
    <property type="evidence" value="ECO:0007669"/>
    <property type="project" value="InterPro"/>
</dbReference>
<gene>
    <name evidence="1" type="ORF">ASPNIDRAFT_170908</name>
</gene>
<dbReference type="Gene3D" id="1.20.272.10">
    <property type="match status" value="1"/>
</dbReference>
<dbReference type="Proteomes" id="UP000009038">
    <property type="component" value="Unassembled WGS sequence"/>
</dbReference>
<dbReference type="EMBL" id="ACJE01000004">
    <property type="protein sequence ID" value="EHA26094.1"/>
    <property type="molecule type" value="Genomic_DNA"/>
</dbReference>